<feature type="domain" description="AMP-dependent synthetase/ligase" evidence="1">
    <location>
        <begin position="45"/>
        <end position="423"/>
    </location>
</feature>
<evidence type="ECO:0000259" key="1">
    <source>
        <dbReference type="Pfam" id="PF00501"/>
    </source>
</evidence>
<dbReference type="PROSITE" id="PS00455">
    <property type="entry name" value="AMP_BINDING"/>
    <property type="match status" value="1"/>
</dbReference>
<organism evidence="2 3">
    <name type="scientific">Aquincola tertiaricarbonis</name>
    <dbReference type="NCBI Taxonomy" id="391953"/>
    <lineage>
        <taxon>Bacteria</taxon>
        <taxon>Pseudomonadati</taxon>
        <taxon>Pseudomonadota</taxon>
        <taxon>Betaproteobacteria</taxon>
        <taxon>Burkholderiales</taxon>
        <taxon>Sphaerotilaceae</taxon>
        <taxon>Aquincola</taxon>
    </lineage>
</organism>
<accession>A0ABY4S8F5</accession>
<dbReference type="EMBL" id="CP097636">
    <property type="protein sequence ID" value="URI08739.1"/>
    <property type="molecule type" value="Genomic_DNA"/>
</dbReference>
<dbReference type="SUPFAM" id="SSF56801">
    <property type="entry name" value="Acetyl-CoA synthetase-like"/>
    <property type="match status" value="1"/>
</dbReference>
<sequence>MQSFIQDPDSLAAPRTLRERRQDGSFILRSAEALAPYGRCVGDWLEHWAVQTPQAIALAERAADGGWREVTWQALRQQVGAVAQALIDMDLPAGRPVVILSDNGIAHAVLALAAMHVGRPCCAVSSAYSRAGTDHGRLRAILAALKPALIFAAHGAAHAAAMQAFDGAVKVVGEHSDHVPGALPFEALTRTLESPSVMARFLAITPDDPAKYLLTSGSTGTPKVVVNTHRMLCANQQMIAQAWRFLAVEKPVLLDWLPWSHTFGGNHNVHLVLRHGGTLYIDDGRPVPGLIERTLRNLRDCQPTLHFNVPRGLDMLLPALEADADLAAQFLSRLRGVFYAGAALPQATWDRLQALARSVRGQPLWLTTSWGSTETAPAVTSAHFWLDRAGCIGVPLPGVELKFVPNADKLELRVRGPSVFPGYRDAPAATAEAFDEEGFYRIGDAGRLVDDDRPERGVLFDGRVAEDFKLATGTWVSVGTLRVRAVSALSPLAQDVVVTGHNRGEVGLLVFLSAVGLGLPLAQRRAQVQAALRALRAEGAGSSSFATRALLLEEPPRLDAGEITDKGYVNQRAVLQHRAEAVVRLHEAAHGEDVVFID</sequence>
<dbReference type="Gene3D" id="3.40.50.12780">
    <property type="entry name" value="N-terminal domain of ligase-like"/>
    <property type="match status" value="1"/>
</dbReference>
<dbReference type="Pfam" id="PF00501">
    <property type="entry name" value="AMP-binding"/>
    <property type="match status" value="1"/>
</dbReference>
<dbReference type="InterPro" id="IPR000873">
    <property type="entry name" value="AMP-dep_synth/lig_dom"/>
</dbReference>
<name>A0ABY4S8F5_AQUTE</name>
<dbReference type="InterPro" id="IPR042099">
    <property type="entry name" value="ANL_N_sf"/>
</dbReference>
<dbReference type="PANTHER" id="PTHR24096">
    <property type="entry name" value="LONG-CHAIN-FATTY-ACID--COA LIGASE"/>
    <property type="match status" value="1"/>
</dbReference>
<dbReference type="RefSeq" id="WP_250196959.1">
    <property type="nucleotide sequence ID" value="NZ_CP097636.1"/>
</dbReference>
<dbReference type="PANTHER" id="PTHR24096:SF420">
    <property type="entry name" value="LONG-CHAIN-FATTY-ACID--COA LIGASE-RELATED"/>
    <property type="match status" value="1"/>
</dbReference>
<evidence type="ECO:0000313" key="2">
    <source>
        <dbReference type="EMBL" id="URI08739.1"/>
    </source>
</evidence>
<proteinExistence type="predicted"/>
<gene>
    <name evidence="2" type="ORF">MW290_24495</name>
</gene>
<dbReference type="Proteomes" id="UP001056201">
    <property type="component" value="Chromosome 2"/>
</dbReference>
<dbReference type="InterPro" id="IPR020845">
    <property type="entry name" value="AMP-binding_CS"/>
</dbReference>
<keyword evidence="3" id="KW-1185">Reference proteome</keyword>
<protein>
    <submittedName>
        <fullName evidence="2">Feruloyl-CoA synthase</fullName>
    </submittedName>
</protein>
<evidence type="ECO:0000313" key="3">
    <source>
        <dbReference type="Proteomes" id="UP001056201"/>
    </source>
</evidence>
<reference evidence="2" key="1">
    <citation type="submission" date="2022-05" db="EMBL/GenBank/DDBJ databases">
        <title>An RpoN-dependent PEP-CTERM gene is involved in floc formation of an Aquincola tertiaricarbonis strain.</title>
        <authorList>
            <person name="Qiu D."/>
            <person name="Xia M."/>
        </authorList>
    </citation>
    <scope>NUCLEOTIDE SEQUENCE</scope>
    <source>
        <strain evidence="2">RN12</strain>
    </source>
</reference>